<reference evidence="1" key="1">
    <citation type="submission" date="2022-12" db="EMBL/GenBank/DDBJ databases">
        <authorList>
            <person name="Wang J."/>
        </authorList>
    </citation>
    <scope>NUCLEOTIDE SEQUENCE</scope>
    <source>
        <strain evidence="1">HY-42-06</strain>
    </source>
</reference>
<dbReference type="InterPro" id="IPR003615">
    <property type="entry name" value="HNH_nuc"/>
</dbReference>
<dbReference type="GO" id="GO:0004519">
    <property type="term" value="F:endonuclease activity"/>
    <property type="evidence" value="ECO:0007669"/>
    <property type="project" value="UniProtKB-KW"/>
</dbReference>
<dbReference type="EMBL" id="JAPQES010000007">
    <property type="protein sequence ID" value="MCY6372554.1"/>
    <property type="molecule type" value="Genomic_DNA"/>
</dbReference>
<sequence length="119" mass="14165">MKNCVLCGKLGEKHHIVYKSQGGLDIPLNYIYLCFEHHRGINGPHKNRYVDKEYKLNLQEELIRLLKKDYYDIEELKKILNINPYQAKIVQINLNKYKLGYKKIEVIKRIMGGKIYVKK</sequence>
<evidence type="ECO:0000313" key="2">
    <source>
        <dbReference type="Proteomes" id="UP001079657"/>
    </source>
</evidence>
<organism evidence="1 2">
    <name type="scientific">Clostridium ganghwense</name>
    <dbReference type="NCBI Taxonomy" id="312089"/>
    <lineage>
        <taxon>Bacteria</taxon>
        <taxon>Bacillati</taxon>
        <taxon>Bacillota</taxon>
        <taxon>Clostridia</taxon>
        <taxon>Eubacteriales</taxon>
        <taxon>Clostridiaceae</taxon>
        <taxon>Clostridium</taxon>
    </lineage>
</organism>
<accession>A0ABT4CXE0</accession>
<keyword evidence="1" id="KW-0255">Endonuclease</keyword>
<gene>
    <name evidence="1" type="ORF">OXH55_18140</name>
</gene>
<name>A0ABT4CXE0_9CLOT</name>
<keyword evidence="1" id="KW-0540">Nuclease</keyword>
<protein>
    <submittedName>
        <fullName evidence="1">HNH endonuclease</fullName>
    </submittedName>
</protein>
<comment type="caution">
    <text evidence="1">The sequence shown here is derived from an EMBL/GenBank/DDBJ whole genome shotgun (WGS) entry which is preliminary data.</text>
</comment>
<dbReference type="RefSeq" id="WP_268051562.1">
    <property type="nucleotide sequence ID" value="NZ_JAPQES010000007.1"/>
</dbReference>
<keyword evidence="1" id="KW-0378">Hydrolase</keyword>
<keyword evidence="2" id="KW-1185">Reference proteome</keyword>
<evidence type="ECO:0000313" key="1">
    <source>
        <dbReference type="EMBL" id="MCY6372554.1"/>
    </source>
</evidence>
<dbReference type="Proteomes" id="UP001079657">
    <property type="component" value="Unassembled WGS sequence"/>
</dbReference>
<proteinExistence type="predicted"/>
<dbReference type="CDD" id="cd00085">
    <property type="entry name" value="HNHc"/>
    <property type="match status" value="1"/>
</dbReference>